<dbReference type="PANTHER" id="PTHR43537">
    <property type="entry name" value="TRANSCRIPTIONAL REGULATOR, GNTR FAMILY"/>
    <property type="match status" value="1"/>
</dbReference>
<dbReference type="InterPro" id="IPR036390">
    <property type="entry name" value="WH_DNA-bd_sf"/>
</dbReference>
<dbReference type="InterPro" id="IPR036388">
    <property type="entry name" value="WH-like_DNA-bd_sf"/>
</dbReference>
<dbReference type="SMART" id="SM00345">
    <property type="entry name" value="HTH_GNTR"/>
    <property type="match status" value="1"/>
</dbReference>
<keyword evidence="3" id="KW-0804">Transcription</keyword>
<dbReference type="SMART" id="SM00895">
    <property type="entry name" value="FCD"/>
    <property type="match status" value="1"/>
</dbReference>
<dbReference type="Gene3D" id="1.10.10.10">
    <property type="entry name" value="Winged helix-like DNA-binding domain superfamily/Winged helix DNA-binding domain"/>
    <property type="match status" value="1"/>
</dbReference>
<dbReference type="KEGG" id="spsw:Sps_03946"/>
<dbReference type="SUPFAM" id="SSF46785">
    <property type="entry name" value="Winged helix' DNA-binding domain"/>
    <property type="match status" value="1"/>
</dbReference>
<evidence type="ECO:0000313" key="6">
    <source>
        <dbReference type="Proteomes" id="UP000189545"/>
    </source>
</evidence>
<dbReference type="Proteomes" id="UP000189545">
    <property type="component" value="Chromosome"/>
</dbReference>
<dbReference type="PANTHER" id="PTHR43537:SF53">
    <property type="entry name" value="HTH-TYPE TRANSCRIPTIONAL REPRESSOR NANR"/>
    <property type="match status" value="1"/>
</dbReference>
<evidence type="ECO:0000313" key="5">
    <source>
        <dbReference type="EMBL" id="AQS39061.1"/>
    </source>
</evidence>
<gene>
    <name evidence="5" type="ORF">Sps_03946</name>
</gene>
<dbReference type="Gene3D" id="1.20.120.530">
    <property type="entry name" value="GntR ligand-binding domain-like"/>
    <property type="match status" value="1"/>
</dbReference>
<dbReference type="SUPFAM" id="SSF48008">
    <property type="entry name" value="GntR ligand-binding domain-like"/>
    <property type="match status" value="1"/>
</dbReference>
<dbReference type="PROSITE" id="PS50949">
    <property type="entry name" value="HTH_GNTR"/>
    <property type="match status" value="1"/>
</dbReference>
<keyword evidence="2" id="KW-0238">DNA-binding</keyword>
<dbReference type="EMBL" id="CP014782">
    <property type="protein sequence ID" value="AQS39061.1"/>
    <property type="molecule type" value="Genomic_DNA"/>
</dbReference>
<dbReference type="InterPro" id="IPR000524">
    <property type="entry name" value="Tscrpt_reg_HTH_GntR"/>
</dbReference>
<accession>A0A1S6HU90</accession>
<dbReference type="AlphaFoldDB" id="A0A1S6HU90"/>
<organism evidence="5 6">
    <name type="scientific">Shewanella psychrophila</name>
    <dbReference type="NCBI Taxonomy" id="225848"/>
    <lineage>
        <taxon>Bacteria</taxon>
        <taxon>Pseudomonadati</taxon>
        <taxon>Pseudomonadota</taxon>
        <taxon>Gammaproteobacteria</taxon>
        <taxon>Alteromonadales</taxon>
        <taxon>Shewanellaceae</taxon>
        <taxon>Shewanella</taxon>
    </lineage>
</organism>
<dbReference type="OrthoDB" id="9784545at2"/>
<sequence length="252" mass="28039">MTSPLKPAQVKPKSKLANQTLDDIVYCHIFDAILEQRLPPNTKLNEEVLSDIFDVSRTMVRRALLRLSLEQVVVIRPNRGAIVAAPTVEEAKQIFKAREIMELAITELAVEHATAEQIKQVRQLVADELNAFEKGDFGSGIRLSGEFHLQLAVMANNTPLFNFQRSLVSQTSLLIAQYEVGNHINCSLDEHTGLLDAIEAGDKDKALSLMQEHLNHIRSKLNLDGEPVSKDLHVVFSSFNNKHTGKAKSNKG</sequence>
<dbReference type="InterPro" id="IPR011711">
    <property type="entry name" value="GntR_C"/>
</dbReference>
<dbReference type="CDD" id="cd07377">
    <property type="entry name" value="WHTH_GntR"/>
    <property type="match status" value="1"/>
</dbReference>
<dbReference type="RefSeq" id="WP_077754024.1">
    <property type="nucleotide sequence ID" value="NZ_CP014782.1"/>
</dbReference>
<dbReference type="STRING" id="225848.Sps_03946"/>
<dbReference type="GO" id="GO:0003677">
    <property type="term" value="F:DNA binding"/>
    <property type="evidence" value="ECO:0007669"/>
    <property type="project" value="UniProtKB-KW"/>
</dbReference>
<reference evidence="5 6" key="1">
    <citation type="submission" date="2016-03" db="EMBL/GenBank/DDBJ databases">
        <title>Complete genome sequence of Shewanella psychrophila WP2, a deep sea bacterium isolated from west Pacific sediment.</title>
        <authorList>
            <person name="Xu G."/>
            <person name="Jian H."/>
        </authorList>
    </citation>
    <scope>NUCLEOTIDE SEQUENCE [LARGE SCALE GENOMIC DNA]</scope>
    <source>
        <strain evidence="5 6">WP2</strain>
    </source>
</reference>
<dbReference type="Pfam" id="PF00392">
    <property type="entry name" value="GntR"/>
    <property type="match status" value="1"/>
</dbReference>
<evidence type="ECO:0000259" key="4">
    <source>
        <dbReference type="PROSITE" id="PS50949"/>
    </source>
</evidence>
<dbReference type="InterPro" id="IPR008920">
    <property type="entry name" value="TF_FadR/GntR_C"/>
</dbReference>
<evidence type="ECO:0000256" key="2">
    <source>
        <dbReference type="ARBA" id="ARBA00023125"/>
    </source>
</evidence>
<keyword evidence="6" id="KW-1185">Reference proteome</keyword>
<dbReference type="Pfam" id="PF07729">
    <property type="entry name" value="FCD"/>
    <property type="match status" value="1"/>
</dbReference>
<feature type="domain" description="HTH gntR-type" evidence="4">
    <location>
        <begin position="19"/>
        <end position="86"/>
    </location>
</feature>
<keyword evidence="1" id="KW-0805">Transcription regulation</keyword>
<proteinExistence type="predicted"/>
<name>A0A1S6HU90_9GAMM</name>
<evidence type="ECO:0000256" key="1">
    <source>
        <dbReference type="ARBA" id="ARBA00023015"/>
    </source>
</evidence>
<dbReference type="GO" id="GO:0003700">
    <property type="term" value="F:DNA-binding transcription factor activity"/>
    <property type="evidence" value="ECO:0007669"/>
    <property type="project" value="InterPro"/>
</dbReference>
<protein>
    <submittedName>
        <fullName evidence="5">Transcriptional regulator, GntR family</fullName>
    </submittedName>
</protein>
<evidence type="ECO:0000256" key="3">
    <source>
        <dbReference type="ARBA" id="ARBA00023163"/>
    </source>
</evidence>